<evidence type="ECO:0000313" key="4">
    <source>
        <dbReference type="WBParaSite" id="maker-uti_cns_0000657-snap-gene-1.15-mRNA-1"/>
    </source>
</evidence>
<protein>
    <submittedName>
        <fullName evidence="4">Tup_N domain-containing protein</fullName>
    </submittedName>
</protein>
<keyword evidence="3" id="KW-1185">Reference proteome</keyword>
<feature type="coiled-coil region" evidence="1">
    <location>
        <begin position="33"/>
        <end position="67"/>
    </location>
</feature>
<evidence type="ECO:0000256" key="1">
    <source>
        <dbReference type="SAM" id="Coils"/>
    </source>
</evidence>
<sequence length="223" mass="22981">PRRQGLAASAPANCVDKPTAAGSDTPPEVYRLLLRQEEQLRDLQDQLKRLLIDQDAARQRYEELLAATAGSRTPSVRNVTSVGVNTVTMVTTRDAATSTSDLPVAAAAASRPPDNSVDANVKANMWNVGAGAGGANGAGAPAVRCDCTHCRLESLAPTSGTNPVGTADAVEAAAVSEPGPLVGAVVGPTATNGRHDKLAIQEAESAPADGEDASTQKKYFRNL</sequence>
<dbReference type="WBParaSite" id="maker-uti_cns_0000657-snap-gene-1.15-mRNA-1">
    <property type="protein sequence ID" value="maker-uti_cns_0000657-snap-gene-1.15-mRNA-1"/>
    <property type="gene ID" value="maker-uti_cns_0000657-snap-gene-1.15"/>
</dbReference>
<feature type="region of interest" description="Disordered" evidence="2">
    <location>
        <begin position="1"/>
        <end position="26"/>
    </location>
</feature>
<dbReference type="Proteomes" id="UP000095280">
    <property type="component" value="Unplaced"/>
</dbReference>
<dbReference type="AlphaFoldDB" id="A0A1I8G2N4"/>
<name>A0A1I8G2N4_9PLAT</name>
<accession>A0A1I8G2N4</accession>
<evidence type="ECO:0000313" key="3">
    <source>
        <dbReference type="Proteomes" id="UP000095280"/>
    </source>
</evidence>
<evidence type="ECO:0000256" key="2">
    <source>
        <dbReference type="SAM" id="MobiDB-lite"/>
    </source>
</evidence>
<feature type="region of interest" description="Disordered" evidence="2">
    <location>
        <begin position="203"/>
        <end position="223"/>
    </location>
</feature>
<reference evidence="4" key="1">
    <citation type="submission" date="2016-11" db="UniProtKB">
        <authorList>
            <consortium name="WormBaseParasite"/>
        </authorList>
    </citation>
    <scope>IDENTIFICATION</scope>
</reference>
<proteinExistence type="predicted"/>
<organism evidence="3 4">
    <name type="scientific">Macrostomum lignano</name>
    <dbReference type="NCBI Taxonomy" id="282301"/>
    <lineage>
        <taxon>Eukaryota</taxon>
        <taxon>Metazoa</taxon>
        <taxon>Spiralia</taxon>
        <taxon>Lophotrochozoa</taxon>
        <taxon>Platyhelminthes</taxon>
        <taxon>Rhabditophora</taxon>
        <taxon>Macrostomorpha</taxon>
        <taxon>Macrostomida</taxon>
        <taxon>Macrostomidae</taxon>
        <taxon>Macrostomum</taxon>
    </lineage>
</organism>
<keyword evidence="1" id="KW-0175">Coiled coil</keyword>